<dbReference type="GeneID" id="34556789"/>
<dbReference type="RefSeq" id="XP_022478205.1">
    <property type="nucleotide sequence ID" value="XM_022615279.1"/>
</dbReference>
<dbReference type="Proteomes" id="UP000176998">
    <property type="component" value="Unassembled WGS sequence"/>
</dbReference>
<evidence type="ECO:0000313" key="1">
    <source>
        <dbReference type="EMBL" id="OHF01063.1"/>
    </source>
</evidence>
<dbReference type="AlphaFoldDB" id="A0A1G4BIE4"/>
<dbReference type="EMBL" id="MJBS01000022">
    <property type="protein sequence ID" value="OHF01063.1"/>
    <property type="molecule type" value="Genomic_DNA"/>
</dbReference>
<proteinExistence type="predicted"/>
<protein>
    <submittedName>
        <fullName evidence="1">Uncharacterized protein</fullName>
    </submittedName>
</protein>
<comment type="caution">
    <text evidence="1">The sequence shown here is derived from an EMBL/GenBank/DDBJ whole genome shotgun (WGS) entry which is preliminary data.</text>
</comment>
<keyword evidence="2" id="KW-1185">Reference proteome</keyword>
<gene>
    <name evidence="1" type="ORF">CORC01_03630</name>
</gene>
<sequence>MGKGAKHLGQRNVQYRSAAGAGAFLSPVPSRTLKSGMSVAPAERWRLKISFSLDIQHLGIALCILRPFQDHESLGKEARQTSRGGDLTGKACWCQKMLIASLCKTHGLAPFAHRRQSPRETEIVEEVSDESVRWSIHVVKRDKAVMAVCWFEIDNKRRRVCLRGRSLPGCIEEEMNAQSAIQDSQLIAIQRVMVNTFCAGMMSQDSWAAQAEVGERWAEARSHSTICTMTTTFPV</sequence>
<accession>A0A1G4BIE4</accession>
<organism evidence="1 2">
    <name type="scientific">Colletotrichum orchidophilum</name>
    <dbReference type="NCBI Taxonomy" id="1209926"/>
    <lineage>
        <taxon>Eukaryota</taxon>
        <taxon>Fungi</taxon>
        <taxon>Dikarya</taxon>
        <taxon>Ascomycota</taxon>
        <taxon>Pezizomycotina</taxon>
        <taxon>Sordariomycetes</taxon>
        <taxon>Hypocreomycetidae</taxon>
        <taxon>Glomerellales</taxon>
        <taxon>Glomerellaceae</taxon>
        <taxon>Colletotrichum</taxon>
    </lineage>
</organism>
<name>A0A1G4BIE4_9PEZI</name>
<reference evidence="1 2" key="1">
    <citation type="submission" date="2016-09" db="EMBL/GenBank/DDBJ databases">
        <authorList>
            <person name="Capua I."/>
            <person name="De Benedictis P."/>
            <person name="Joannis T."/>
            <person name="Lombin L.H."/>
            <person name="Cattoli G."/>
        </authorList>
    </citation>
    <scope>NUCLEOTIDE SEQUENCE [LARGE SCALE GENOMIC DNA]</scope>
    <source>
        <strain evidence="1 2">IMI 309357</strain>
    </source>
</reference>
<evidence type="ECO:0000313" key="2">
    <source>
        <dbReference type="Proteomes" id="UP000176998"/>
    </source>
</evidence>